<keyword evidence="6" id="KW-1185">Reference proteome</keyword>
<feature type="region of interest" description="Disordered" evidence="2">
    <location>
        <begin position="748"/>
        <end position="790"/>
    </location>
</feature>
<sequence>MAMRALLSCSFMFVLMLVIDHGLLSAQSSVSAMAPSFSKGQLCRPTNLMLRGGRGTRKARPVEESSESVQQLLPVSTEEADVGRWEKDGGMEREDEEERMAEEEEEEEEQEEQEEGRQQDGSLQSAHQAPMVDRIFRQCQDSMRKTQEEEEEAVVLLLLPCPLLTSRQVRQARAKWLRDGGNHVFAVELVDSLRRLAISEQTRAGGAGAGAGAGSKEGRKQDSKRILINNEVASVLSQQGTFRSSEKRMLEAAGVHPAILLAAGRYFMELFLRVLKRSASTPCNVTTAACTSSSSSSASSSSSFHTEPSERQFHALAHLHLGDLEMRRGHEDSAYIHLQAALLANSSIAEAAYLKAKLLFQLVQGNHLALATLEEQEEAKQQQQQPEQEQESSVVGVSIAGDKQTRLLLGSHPAICSSVMKEMRRKRLSVRALLSHVVSLLEGNAEKLGQAGEQAEAFLLLARTHIAISMLQQEKSRRKEEEGLQEARKAAEDGLKKQLHHPDLLLLLGEASAMLTLRSSLFPVLRTLGESLPRARQLLRYARAEQDAQHADIVEEVCRPLLLAPPPPSPSSKRSFAQLACLYAQTLANPVRDSKGAKGKQRGGEDRPRGRDGKGKGEEGGGEALRKKREKARELFERSVKEVKLEPECGESDDDQAEERGSNKTKSDIYTSYAHWNHYYLDKPSEAAELLDKAILYNPSNTPAGLHRRLLQEEEEELKLEELEREYPGLRDKSLLQDFIKIVEKSRASSAANIAASDNGDLPPTSAGAGAEGGTGQKRKRIFDWQGPGM</sequence>
<reference evidence="4 6" key="1">
    <citation type="journal article" date="2012" name="Nature">
        <title>Algal genomes reveal evolutionary mosaicism and the fate of nucleomorphs.</title>
        <authorList>
            <consortium name="DOE Joint Genome Institute"/>
            <person name="Curtis B.A."/>
            <person name="Tanifuji G."/>
            <person name="Burki F."/>
            <person name="Gruber A."/>
            <person name="Irimia M."/>
            <person name="Maruyama S."/>
            <person name="Arias M.C."/>
            <person name="Ball S.G."/>
            <person name="Gile G.H."/>
            <person name="Hirakawa Y."/>
            <person name="Hopkins J.F."/>
            <person name="Kuo A."/>
            <person name="Rensing S.A."/>
            <person name="Schmutz J."/>
            <person name="Symeonidi A."/>
            <person name="Elias M."/>
            <person name="Eveleigh R.J."/>
            <person name="Herman E.K."/>
            <person name="Klute M.J."/>
            <person name="Nakayama T."/>
            <person name="Obornik M."/>
            <person name="Reyes-Prieto A."/>
            <person name="Armbrust E.V."/>
            <person name="Aves S.J."/>
            <person name="Beiko R.G."/>
            <person name="Coutinho P."/>
            <person name="Dacks J.B."/>
            <person name="Durnford D.G."/>
            <person name="Fast N.M."/>
            <person name="Green B.R."/>
            <person name="Grisdale C.J."/>
            <person name="Hempel F."/>
            <person name="Henrissat B."/>
            <person name="Hoppner M.P."/>
            <person name="Ishida K."/>
            <person name="Kim E."/>
            <person name="Koreny L."/>
            <person name="Kroth P.G."/>
            <person name="Liu Y."/>
            <person name="Malik S.B."/>
            <person name="Maier U.G."/>
            <person name="McRose D."/>
            <person name="Mock T."/>
            <person name="Neilson J.A."/>
            <person name="Onodera N.T."/>
            <person name="Poole A.M."/>
            <person name="Pritham E.J."/>
            <person name="Richards T.A."/>
            <person name="Rocap G."/>
            <person name="Roy S.W."/>
            <person name="Sarai C."/>
            <person name="Schaack S."/>
            <person name="Shirato S."/>
            <person name="Slamovits C.H."/>
            <person name="Spencer D.F."/>
            <person name="Suzuki S."/>
            <person name="Worden A.Z."/>
            <person name="Zauner S."/>
            <person name="Barry K."/>
            <person name="Bell C."/>
            <person name="Bharti A.K."/>
            <person name="Crow J.A."/>
            <person name="Grimwood J."/>
            <person name="Kramer R."/>
            <person name="Lindquist E."/>
            <person name="Lucas S."/>
            <person name="Salamov A."/>
            <person name="McFadden G.I."/>
            <person name="Lane C.E."/>
            <person name="Keeling P.J."/>
            <person name="Gray M.W."/>
            <person name="Grigoriev I.V."/>
            <person name="Archibald J.M."/>
        </authorList>
    </citation>
    <scope>NUCLEOTIDE SEQUENCE</scope>
    <source>
        <strain evidence="4 6">CCMP2712</strain>
    </source>
</reference>
<evidence type="ECO:0000256" key="2">
    <source>
        <dbReference type="SAM" id="MobiDB-lite"/>
    </source>
</evidence>
<feature type="region of interest" description="Disordered" evidence="2">
    <location>
        <begin position="48"/>
        <end position="130"/>
    </location>
</feature>
<dbReference type="Proteomes" id="UP000011087">
    <property type="component" value="Unassembled WGS sequence"/>
</dbReference>
<accession>L1IEW5</accession>
<feature type="compositionally biased region" description="Basic and acidic residues" evidence="2">
    <location>
        <begin position="592"/>
        <end position="619"/>
    </location>
</feature>
<feature type="compositionally biased region" description="Acidic residues" evidence="2">
    <location>
        <begin position="648"/>
        <end position="657"/>
    </location>
</feature>
<feature type="compositionally biased region" description="Acidic residues" evidence="2">
    <location>
        <begin position="93"/>
        <end position="114"/>
    </location>
</feature>
<organism evidence="4">
    <name type="scientific">Guillardia theta (strain CCMP2712)</name>
    <name type="common">Cryptophyte</name>
    <dbReference type="NCBI Taxonomy" id="905079"/>
    <lineage>
        <taxon>Eukaryota</taxon>
        <taxon>Cryptophyceae</taxon>
        <taxon>Pyrenomonadales</taxon>
        <taxon>Geminigeraceae</taxon>
        <taxon>Guillardia</taxon>
    </lineage>
</organism>
<dbReference type="EMBL" id="JH993109">
    <property type="protein sequence ID" value="EKX34459.1"/>
    <property type="molecule type" value="Genomic_DNA"/>
</dbReference>
<feature type="coiled-coil region" evidence="1">
    <location>
        <begin position="706"/>
        <end position="733"/>
    </location>
</feature>
<dbReference type="EnsemblProtists" id="EKX34459">
    <property type="protein sequence ID" value="EKX34459"/>
    <property type="gene ID" value="GUITHDRAFT_147232"/>
</dbReference>
<evidence type="ECO:0000313" key="6">
    <source>
        <dbReference type="Proteomes" id="UP000011087"/>
    </source>
</evidence>
<feature type="signal peptide" evidence="3">
    <location>
        <begin position="1"/>
        <end position="26"/>
    </location>
</feature>
<feature type="compositionally biased region" description="Low complexity" evidence="2">
    <location>
        <begin position="289"/>
        <end position="303"/>
    </location>
</feature>
<evidence type="ECO:0000313" key="5">
    <source>
        <dbReference type="EnsemblProtists" id="EKX34459"/>
    </source>
</evidence>
<dbReference type="AlphaFoldDB" id="L1IEW5"/>
<protein>
    <submittedName>
        <fullName evidence="4 5">Uncharacterized protein</fullName>
    </submittedName>
</protein>
<dbReference type="PaxDb" id="55529-EKX34459"/>
<keyword evidence="3" id="KW-0732">Signal</keyword>
<feature type="chain" id="PRO_5008769942" evidence="3">
    <location>
        <begin position="27"/>
        <end position="790"/>
    </location>
</feature>
<keyword evidence="1" id="KW-0175">Coiled coil</keyword>
<reference evidence="6" key="2">
    <citation type="submission" date="2012-11" db="EMBL/GenBank/DDBJ databases">
        <authorList>
            <person name="Kuo A."/>
            <person name="Curtis B.A."/>
            <person name="Tanifuji G."/>
            <person name="Burki F."/>
            <person name="Gruber A."/>
            <person name="Irimia M."/>
            <person name="Maruyama S."/>
            <person name="Arias M.C."/>
            <person name="Ball S.G."/>
            <person name="Gile G.H."/>
            <person name="Hirakawa Y."/>
            <person name="Hopkins J.F."/>
            <person name="Rensing S.A."/>
            <person name="Schmutz J."/>
            <person name="Symeonidi A."/>
            <person name="Elias M."/>
            <person name="Eveleigh R.J."/>
            <person name="Herman E.K."/>
            <person name="Klute M.J."/>
            <person name="Nakayama T."/>
            <person name="Obornik M."/>
            <person name="Reyes-Prieto A."/>
            <person name="Armbrust E.V."/>
            <person name="Aves S.J."/>
            <person name="Beiko R.G."/>
            <person name="Coutinho P."/>
            <person name="Dacks J.B."/>
            <person name="Durnford D.G."/>
            <person name="Fast N.M."/>
            <person name="Green B.R."/>
            <person name="Grisdale C."/>
            <person name="Hempe F."/>
            <person name="Henrissat B."/>
            <person name="Hoppner M.P."/>
            <person name="Ishida K.-I."/>
            <person name="Kim E."/>
            <person name="Koreny L."/>
            <person name="Kroth P.G."/>
            <person name="Liu Y."/>
            <person name="Malik S.-B."/>
            <person name="Maier U.G."/>
            <person name="McRose D."/>
            <person name="Mock T."/>
            <person name="Neilson J.A."/>
            <person name="Onodera N.T."/>
            <person name="Poole A.M."/>
            <person name="Pritham E.J."/>
            <person name="Richards T.A."/>
            <person name="Rocap G."/>
            <person name="Roy S.W."/>
            <person name="Sarai C."/>
            <person name="Schaack S."/>
            <person name="Shirato S."/>
            <person name="Slamovits C.H."/>
            <person name="Spencer D.F."/>
            <person name="Suzuki S."/>
            <person name="Worden A.Z."/>
            <person name="Zauner S."/>
            <person name="Barry K."/>
            <person name="Bell C."/>
            <person name="Bharti A.K."/>
            <person name="Crow J.A."/>
            <person name="Grimwood J."/>
            <person name="Kramer R."/>
            <person name="Lindquist E."/>
            <person name="Lucas S."/>
            <person name="Salamov A."/>
            <person name="McFadden G.I."/>
            <person name="Lane C.E."/>
            <person name="Keeling P.J."/>
            <person name="Gray M.W."/>
            <person name="Grigoriev I.V."/>
            <person name="Archibald J.M."/>
        </authorList>
    </citation>
    <scope>NUCLEOTIDE SEQUENCE</scope>
    <source>
        <strain evidence="6">CCMP2712</strain>
    </source>
</reference>
<dbReference type="RefSeq" id="XP_005821439.1">
    <property type="nucleotide sequence ID" value="XM_005821382.1"/>
</dbReference>
<evidence type="ECO:0000256" key="3">
    <source>
        <dbReference type="SAM" id="SignalP"/>
    </source>
</evidence>
<evidence type="ECO:0000256" key="1">
    <source>
        <dbReference type="SAM" id="Coils"/>
    </source>
</evidence>
<dbReference type="KEGG" id="gtt:GUITHDRAFT_147232"/>
<dbReference type="GeneID" id="17291200"/>
<gene>
    <name evidence="4" type="ORF">GUITHDRAFT_147232</name>
</gene>
<proteinExistence type="predicted"/>
<evidence type="ECO:0000313" key="4">
    <source>
        <dbReference type="EMBL" id="EKX34459.1"/>
    </source>
</evidence>
<name>L1IEW5_GUITC</name>
<dbReference type="HOGENOM" id="CLU_355444_0_0_1"/>
<feature type="region of interest" description="Disordered" evidence="2">
    <location>
        <begin position="289"/>
        <end position="309"/>
    </location>
</feature>
<feature type="compositionally biased region" description="Low complexity" evidence="2">
    <location>
        <begin position="748"/>
        <end position="757"/>
    </location>
</feature>
<feature type="region of interest" description="Disordered" evidence="2">
    <location>
        <begin position="644"/>
        <end position="665"/>
    </location>
</feature>
<reference evidence="5" key="3">
    <citation type="submission" date="2016-03" db="UniProtKB">
        <authorList>
            <consortium name="EnsemblProtists"/>
        </authorList>
    </citation>
    <scope>IDENTIFICATION</scope>
</reference>
<feature type="region of interest" description="Disordered" evidence="2">
    <location>
        <begin position="592"/>
        <end position="631"/>
    </location>
</feature>
<feature type="compositionally biased region" description="Basic and acidic residues" evidence="2">
    <location>
        <begin position="81"/>
        <end position="92"/>
    </location>
</feature>